<reference evidence="2 3" key="1">
    <citation type="submission" date="2019-02" db="EMBL/GenBank/DDBJ databases">
        <title>Genome sequencing of the rare red list fungi Phellinidium pouzarii.</title>
        <authorList>
            <person name="Buettner E."/>
            <person name="Kellner H."/>
        </authorList>
    </citation>
    <scope>NUCLEOTIDE SEQUENCE [LARGE SCALE GENOMIC DNA]</scope>
    <source>
        <strain evidence="2 3">DSM 108285</strain>
    </source>
</reference>
<protein>
    <submittedName>
        <fullName evidence="2">Uncharacterized protein</fullName>
    </submittedName>
</protein>
<keyword evidence="1" id="KW-1133">Transmembrane helix</keyword>
<organism evidence="2 3">
    <name type="scientific">Phellinidium pouzarii</name>
    <dbReference type="NCBI Taxonomy" id="167371"/>
    <lineage>
        <taxon>Eukaryota</taxon>
        <taxon>Fungi</taxon>
        <taxon>Dikarya</taxon>
        <taxon>Basidiomycota</taxon>
        <taxon>Agaricomycotina</taxon>
        <taxon>Agaricomycetes</taxon>
        <taxon>Hymenochaetales</taxon>
        <taxon>Hymenochaetaceae</taxon>
        <taxon>Phellinidium</taxon>
    </lineage>
</organism>
<dbReference type="AlphaFoldDB" id="A0A4V3XBK0"/>
<dbReference type="EMBL" id="SGPK01000557">
    <property type="protein sequence ID" value="THH02243.1"/>
    <property type="molecule type" value="Genomic_DNA"/>
</dbReference>
<proteinExistence type="predicted"/>
<dbReference type="OrthoDB" id="2745134at2759"/>
<evidence type="ECO:0000313" key="3">
    <source>
        <dbReference type="Proteomes" id="UP000308199"/>
    </source>
</evidence>
<dbReference type="Proteomes" id="UP000308199">
    <property type="component" value="Unassembled WGS sequence"/>
</dbReference>
<feature type="transmembrane region" description="Helical" evidence="1">
    <location>
        <begin position="161"/>
        <end position="181"/>
    </location>
</feature>
<evidence type="ECO:0000256" key="1">
    <source>
        <dbReference type="SAM" id="Phobius"/>
    </source>
</evidence>
<sequence length="356" mass="39336">MQYYVEGPGTMHGIFNYTLESYKNSSIRPGQPVGNWRNSNQGMGYGPIPVDVNAVLIPASLRATARLARADILYNEKLDFGIEPGKLIDVNDRVCLEEENDICQLPFLRESILFPSSPLRLLHSNDLNYLYSGNVLASIVSDAHILSSLISSHNRCKRFSLFLPLAGGIVLTMTPDIVIAIRVCALYGRSRAVSFLLVVYLIAELSTAIWIYATPGSHPLVVPPAVQGNNVFHICIEEIASSLGNVRAATFQMMQAIYDTCVFILIVYKALSDKHSRRRHSMLNVIAFHGVIYYAALFSANVTWSLMILFSPAGVKYTPSLNAVPSEQPDVCARVHHGEQNHAFPPTLQRSAMGKL</sequence>
<feature type="transmembrane region" description="Helical" evidence="1">
    <location>
        <begin position="253"/>
        <end position="271"/>
    </location>
</feature>
<gene>
    <name evidence="2" type="ORF">EW145_g6777</name>
</gene>
<feature type="transmembrane region" description="Helical" evidence="1">
    <location>
        <begin position="193"/>
        <end position="213"/>
    </location>
</feature>
<keyword evidence="3" id="KW-1185">Reference proteome</keyword>
<feature type="transmembrane region" description="Helical" evidence="1">
    <location>
        <begin position="283"/>
        <end position="310"/>
    </location>
</feature>
<comment type="caution">
    <text evidence="2">The sequence shown here is derived from an EMBL/GenBank/DDBJ whole genome shotgun (WGS) entry which is preliminary data.</text>
</comment>
<keyword evidence="1" id="KW-0812">Transmembrane</keyword>
<accession>A0A4V3XBK0</accession>
<evidence type="ECO:0000313" key="2">
    <source>
        <dbReference type="EMBL" id="THH02243.1"/>
    </source>
</evidence>
<name>A0A4V3XBK0_9AGAM</name>
<keyword evidence="1" id="KW-0472">Membrane</keyword>